<evidence type="ECO:0000256" key="1">
    <source>
        <dbReference type="SAM" id="Phobius"/>
    </source>
</evidence>
<keyword evidence="1" id="KW-0472">Membrane</keyword>
<dbReference type="EMBL" id="JBGBZJ010000003">
    <property type="protein sequence ID" value="MEY9455619.1"/>
    <property type="molecule type" value="Genomic_DNA"/>
</dbReference>
<accession>A0ABV4FVI0</accession>
<dbReference type="Proteomes" id="UP001565369">
    <property type="component" value="Unassembled WGS sequence"/>
</dbReference>
<organism evidence="2 3">
    <name type="scientific">Bradyrhizobium ottawaense</name>
    <dbReference type="NCBI Taxonomy" id="931866"/>
    <lineage>
        <taxon>Bacteria</taxon>
        <taxon>Pseudomonadati</taxon>
        <taxon>Pseudomonadota</taxon>
        <taxon>Alphaproteobacteria</taxon>
        <taxon>Hyphomicrobiales</taxon>
        <taxon>Nitrobacteraceae</taxon>
        <taxon>Bradyrhizobium</taxon>
    </lineage>
</organism>
<feature type="transmembrane region" description="Helical" evidence="1">
    <location>
        <begin position="73"/>
        <end position="93"/>
    </location>
</feature>
<keyword evidence="1" id="KW-1133">Transmembrane helix</keyword>
<feature type="transmembrane region" description="Helical" evidence="1">
    <location>
        <begin position="47"/>
        <end position="68"/>
    </location>
</feature>
<evidence type="ECO:0000313" key="3">
    <source>
        <dbReference type="Proteomes" id="UP001565369"/>
    </source>
</evidence>
<protein>
    <submittedName>
        <fullName evidence="2">VanZ family protein</fullName>
    </submittedName>
</protein>
<sequence length="130" mass="13929">MALEPLWWAMRRNHLIAAAGICLALIAYATLARLAGRPALMGHHEAYWIVVIERFSAYGLLGFLLAFLLPGRLALACSLVIAVAMGLEVLQTLTPDRDPGFLDVLQKAAGGTVGVILAQTILAFLPRPPA</sequence>
<proteinExistence type="predicted"/>
<name>A0ABV4FVI0_9BRAD</name>
<evidence type="ECO:0000313" key="2">
    <source>
        <dbReference type="EMBL" id="MEY9455619.1"/>
    </source>
</evidence>
<gene>
    <name evidence="2" type="ORF">ABIG07_004567</name>
</gene>
<keyword evidence="3" id="KW-1185">Reference proteome</keyword>
<reference evidence="2 3" key="1">
    <citation type="submission" date="2024-07" db="EMBL/GenBank/DDBJ databases">
        <title>Genomic Encyclopedia of Type Strains, Phase V (KMG-V): Genome sequencing to study the core and pangenomes of soil and plant-associated prokaryotes.</title>
        <authorList>
            <person name="Whitman W."/>
        </authorList>
    </citation>
    <scope>NUCLEOTIDE SEQUENCE [LARGE SCALE GENOMIC DNA]</scope>
    <source>
        <strain evidence="2 3">USDA 152</strain>
    </source>
</reference>
<comment type="caution">
    <text evidence="2">The sequence shown here is derived from an EMBL/GenBank/DDBJ whole genome shotgun (WGS) entry which is preliminary data.</text>
</comment>
<feature type="transmembrane region" description="Helical" evidence="1">
    <location>
        <begin position="105"/>
        <end position="125"/>
    </location>
</feature>
<keyword evidence="1" id="KW-0812">Transmembrane</keyword>